<dbReference type="Proteomes" id="UP000295221">
    <property type="component" value="Unassembled WGS sequence"/>
</dbReference>
<evidence type="ECO:0000313" key="2">
    <source>
        <dbReference type="EMBL" id="TCO08252.1"/>
    </source>
</evidence>
<feature type="signal peptide" evidence="1">
    <location>
        <begin position="1"/>
        <end position="24"/>
    </location>
</feature>
<dbReference type="RefSeq" id="WP_132433561.1">
    <property type="nucleotide sequence ID" value="NZ_SLWK01000005.1"/>
</dbReference>
<dbReference type="EMBL" id="SLWK01000005">
    <property type="protein sequence ID" value="TCO08252.1"/>
    <property type="molecule type" value="Genomic_DNA"/>
</dbReference>
<evidence type="ECO:0000256" key="1">
    <source>
        <dbReference type="SAM" id="SignalP"/>
    </source>
</evidence>
<dbReference type="OrthoDB" id="1110209at2"/>
<dbReference type="InterPro" id="IPR025366">
    <property type="entry name" value="DUF4270"/>
</dbReference>
<gene>
    <name evidence="2" type="ORF">EV194_10554</name>
</gene>
<proteinExistence type="predicted"/>
<feature type="chain" id="PRO_5020395632" evidence="1">
    <location>
        <begin position="25"/>
        <end position="476"/>
    </location>
</feature>
<protein>
    <submittedName>
        <fullName evidence="2">Uncharacterized protein DUF4270</fullName>
    </submittedName>
</protein>
<evidence type="ECO:0000313" key="3">
    <source>
        <dbReference type="Proteomes" id="UP000295221"/>
    </source>
</evidence>
<keyword evidence="1" id="KW-0732">Signal</keyword>
<dbReference type="AlphaFoldDB" id="A0A4R2GIX0"/>
<reference evidence="2 3" key="1">
    <citation type="submission" date="2019-03" db="EMBL/GenBank/DDBJ databases">
        <title>Genomic Encyclopedia of Type Strains, Phase IV (KMG-IV): sequencing the most valuable type-strain genomes for metagenomic binning, comparative biology and taxonomic classification.</title>
        <authorList>
            <person name="Goeker M."/>
        </authorList>
    </citation>
    <scope>NUCLEOTIDE SEQUENCE [LARGE SCALE GENOMIC DNA]</scope>
    <source>
        <strain evidence="2 3">DSM 24179</strain>
    </source>
</reference>
<comment type="caution">
    <text evidence="2">The sequence shown here is derived from an EMBL/GenBank/DDBJ whole genome shotgun (WGS) entry which is preliminary data.</text>
</comment>
<accession>A0A4R2GIX0</accession>
<dbReference type="PROSITE" id="PS51257">
    <property type="entry name" value="PROKAR_LIPOPROTEIN"/>
    <property type="match status" value="1"/>
</dbReference>
<sequence length="476" mass="54744">MHLFKTKASLFFTAAVLLSGLLLSCDNDPLTIGVETLPESDLLNAGTVAQSFYGKNLQPERIRTDGQSSFANAAGILGYFNDPVLGVTRADVVTEVTYSTQMDSFYMLVGDVFVDSVVLNIAYRYQNWYGDVNEPFTIQVYELSETLLPAPLQVYYNDEDITSFIYPDPIGETTFTIKDNVADSVWQQQNYVHQISVRLSDELANRLINLTAAEMENRDAFKEVLNGLYVTVKQPNNPEAIGSLLKFDIWNEKTNLEMLYRHVIYDAENNDEILQTDRKNYVFPITTETRFFNRYQHDYNEDVIKNDVGTDHLYLQGMAGLYPEITFSDIIKQWSDSLTVSSQRDVNYSISGVDFFFFPDTALMNGWGNLYMPMNQIISLVKKDANGRFVPLLFTDKRGQTVEAFTRSVSDYNSTQNHFRFRMHPDFFMDVAKGDVELESLFLTIPSPQFNFRRTVLFNQHDEFAPQMKVRYIKYK</sequence>
<name>A0A4R2GIX0_9BACT</name>
<keyword evidence="3" id="KW-1185">Reference proteome</keyword>
<organism evidence="2 3">
    <name type="scientific">Natronoflexus pectinivorans</name>
    <dbReference type="NCBI Taxonomy" id="682526"/>
    <lineage>
        <taxon>Bacteria</taxon>
        <taxon>Pseudomonadati</taxon>
        <taxon>Bacteroidota</taxon>
        <taxon>Bacteroidia</taxon>
        <taxon>Marinilabiliales</taxon>
        <taxon>Marinilabiliaceae</taxon>
        <taxon>Natronoflexus</taxon>
    </lineage>
</organism>
<dbReference type="Pfam" id="PF14092">
    <property type="entry name" value="DUF4270"/>
    <property type="match status" value="1"/>
</dbReference>